<reference evidence="1 2" key="1">
    <citation type="journal article" date="2019" name="Int. J. Syst. Evol. Microbiol.">
        <title>Capsulimonas corticalis gen. nov., sp. nov., an aerobic capsulated bacterium, of a novel bacterial order, Capsulimonadales ord. nov., of the class Armatimonadia of the phylum Armatimonadetes.</title>
        <authorList>
            <person name="Li J."/>
            <person name="Kudo C."/>
            <person name="Tonouchi A."/>
        </authorList>
    </citation>
    <scope>NUCLEOTIDE SEQUENCE [LARGE SCALE GENOMIC DNA]</scope>
    <source>
        <strain evidence="1 2">AX-7</strain>
    </source>
</reference>
<dbReference type="InterPro" id="IPR050194">
    <property type="entry name" value="Glycosyltransferase_grp1"/>
</dbReference>
<dbReference type="OrthoDB" id="9801609at2"/>
<dbReference type="SUPFAM" id="SSF53756">
    <property type="entry name" value="UDP-Glycosyltransferase/glycogen phosphorylase"/>
    <property type="match status" value="1"/>
</dbReference>
<dbReference type="PANTHER" id="PTHR45947">
    <property type="entry name" value="SULFOQUINOVOSYL TRANSFERASE SQD2"/>
    <property type="match status" value="1"/>
</dbReference>
<name>A0A402CPD9_9BACT</name>
<dbReference type="Gene3D" id="3.40.50.2000">
    <property type="entry name" value="Glycogen Phosphorylase B"/>
    <property type="match status" value="2"/>
</dbReference>
<evidence type="ECO:0000313" key="1">
    <source>
        <dbReference type="EMBL" id="BDI33125.1"/>
    </source>
</evidence>
<dbReference type="Pfam" id="PF13439">
    <property type="entry name" value="Glyco_transf_4"/>
    <property type="match status" value="1"/>
</dbReference>
<dbReference type="EMBL" id="AP025739">
    <property type="protein sequence ID" value="BDI33125.1"/>
    <property type="molecule type" value="Genomic_DNA"/>
</dbReference>
<accession>A0A402CPD9</accession>
<protein>
    <submittedName>
        <fullName evidence="1">Glycosyl transferase</fullName>
    </submittedName>
</protein>
<dbReference type="Pfam" id="PF00534">
    <property type="entry name" value="Glycos_transf_1"/>
    <property type="match status" value="1"/>
</dbReference>
<dbReference type="AlphaFoldDB" id="A0A402CPD9"/>
<sequence length="402" mass="44795">MKVALVHDYLTQAGGAERVVAAFHEMYPEAPLYTSVYDADKTLACFKKMDIRTSFLQSWPLASRRLHKLALALYPMAFEQFDLDAFDVVLSSSSSFAKGVITGPDTCHICYCHTPARFAWRQHGYLANSPLLRLLSPLMRGTLKDLRMWDVDSTNRIDYIVANSYNVARRIRKFYRREAAAVIHPPVETKKYSIAPPDEVGDHFLVVSRLLGYKRIDLAIEACNRLGHPLRIVGTGPEMKALQKIAGPTVTFMGGLSDDKVALEYGRCRALILPGEEDFGITPLEAMASGRPVIAFGAGGALETVIDGGTGLFFRDQTVESLAAALRSALQTDFAPQVLRSHAMQFDSAVFQRKMMNFVQAVLEHERRDSLTHFSRLKGSSDAADLSFETSPWIRKEAEVRL</sequence>
<dbReference type="InterPro" id="IPR001296">
    <property type="entry name" value="Glyco_trans_1"/>
</dbReference>
<organism evidence="1 2">
    <name type="scientific">Capsulimonas corticalis</name>
    <dbReference type="NCBI Taxonomy" id="2219043"/>
    <lineage>
        <taxon>Bacteria</taxon>
        <taxon>Bacillati</taxon>
        <taxon>Armatimonadota</taxon>
        <taxon>Armatimonadia</taxon>
        <taxon>Capsulimonadales</taxon>
        <taxon>Capsulimonadaceae</taxon>
        <taxon>Capsulimonas</taxon>
    </lineage>
</organism>
<keyword evidence="2" id="KW-1185">Reference proteome</keyword>
<dbReference type="Proteomes" id="UP000287394">
    <property type="component" value="Chromosome"/>
</dbReference>
<gene>
    <name evidence="1" type="ORF">CCAX7_51760</name>
</gene>
<dbReference type="InterPro" id="IPR028098">
    <property type="entry name" value="Glyco_trans_4-like_N"/>
</dbReference>
<proteinExistence type="predicted"/>
<keyword evidence="1" id="KW-0808">Transferase</keyword>
<dbReference type="GO" id="GO:0016757">
    <property type="term" value="F:glycosyltransferase activity"/>
    <property type="evidence" value="ECO:0007669"/>
    <property type="project" value="InterPro"/>
</dbReference>
<dbReference type="RefSeq" id="WP_119319207.1">
    <property type="nucleotide sequence ID" value="NZ_AP025739.1"/>
</dbReference>
<dbReference type="PANTHER" id="PTHR45947:SF3">
    <property type="entry name" value="SULFOQUINOVOSYL TRANSFERASE SQD2"/>
    <property type="match status" value="1"/>
</dbReference>
<dbReference type="KEGG" id="ccot:CCAX7_51760"/>
<evidence type="ECO:0000313" key="2">
    <source>
        <dbReference type="Proteomes" id="UP000287394"/>
    </source>
</evidence>